<reference evidence="2" key="1">
    <citation type="journal article" date="2018" name="BMC Genomics">
        <title>Genomic insights into host adaptation between the wheat stripe rust pathogen (Puccinia striiformis f. sp. tritici) and the barley stripe rust pathogen (Puccinia striiformis f. sp. hordei).</title>
        <authorList>
            <person name="Xia C."/>
            <person name="Wang M."/>
            <person name="Yin C."/>
            <person name="Cornejo O.E."/>
            <person name="Hulbert S.H."/>
            <person name="Chen X."/>
        </authorList>
    </citation>
    <scope>NUCLEOTIDE SEQUENCE [LARGE SCALE GENOMIC DNA]</scope>
    <source>
        <strain evidence="2">93-210</strain>
    </source>
</reference>
<evidence type="ECO:0000313" key="2">
    <source>
        <dbReference type="Proteomes" id="UP001060170"/>
    </source>
</evidence>
<protein>
    <submittedName>
        <fullName evidence="1">Uncharacterized protein</fullName>
    </submittedName>
</protein>
<dbReference type="EMBL" id="CM045872">
    <property type="protein sequence ID" value="KAI7949401.1"/>
    <property type="molecule type" value="Genomic_DNA"/>
</dbReference>
<organism evidence="1 2">
    <name type="scientific">Puccinia striiformis f. sp. tritici</name>
    <dbReference type="NCBI Taxonomy" id="168172"/>
    <lineage>
        <taxon>Eukaryota</taxon>
        <taxon>Fungi</taxon>
        <taxon>Dikarya</taxon>
        <taxon>Basidiomycota</taxon>
        <taxon>Pucciniomycotina</taxon>
        <taxon>Pucciniomycetes</taxon>
        <taxon>Pucciniales</taxon>
        <taxon>Pucciniaceae</taxon>
        <taxon>Puccinia</taxon>
    </lineage>
</organism>
<gene>
    <name evidence="1" type="ORF">MJO28_008222</name>
</gene>
<comment type="caution">
    <text evidence="1">The sequence shown here is derived from an EMBL/GenBank/DDBJ whole genome shotgun (WGS) entry which is preliminary data.</text>
</comment>
<keyword evidence="2" id="KW-1185">Reference proteome</keyword>
<accession>A0ACC0EC26</accession>
<evidence type="ECO:0000313" key="1">
    <source>
        <dbReference type="EMBL" id="KAI7949401.1"/>
    </source>
</evidence>
<name>A0ACC0EC26_9BASI</name>
<reference evidence="2" key="2">
    <citation type="journal article" date="2018" name="Mol. Plant Microbe Interact.">
        <title>Genome sequence resources for the wheat stripe rust pathogen (Puccinia striiformis f. sp. tritici) and the barley stripe rust pathogen (Puccinia striiformis f. sp. hordei).</title>
        <authorList>
            <person name="Xia C."/>
            <person name="Wang M."/>
            <person name="Yin C."/>
            <person name="Cornejo O.E."/>
            <person name="Hulbert S.H."/>
            <person name="Chen X."/>
        </authorList>
    </citation>
    <scope>NUCLEOTIDE SEQUENCE [LARGE SCALE GENOMIC DNA]</scope>
    <source>
        <strain evidence="2">93-210</strain>
    </source>
</reference>
<proteinExistence type="predicted"/>
<reference evidence="1 2" key="3">
    <citation type="journal article" date="2022" name="Microbiol. Spectr.">
        <title>Folding features and dynamics of 3D genome architecture in plant fungal pathogens.</title>
        <authorList>
            <person name="Xia C."/>
        </authorList>
    </citation>
    <scope>NUCLEOTIDE SEQUENCE [LARGE SCALE GENOMIC DNA]</scope>
    <source>
        <strain evidence="1 2">93-210</strain>
    </source>
</reference>
<dbReference type="Proteomes" id="UP001060170">
    <property type="component" value="Chromosome 8"/>
</dbReference>
<sequence length="100" mass="11074">MNLISSPITVNLMINGGPYKPTPSPTEFKRSTPNPTPHSVLLTSSSVNHLCHPDHLLPSSSNPISNVLHPHQTKQNHTTSRPLESISFFFFLLLLLLLLL</sequence>